<proteinExistence type="predicted"/>
<comment type="caution">
    <text evidence="2">The sequence shown here is derived from an EMBL/GenBank/DDBJ whole genome shotgun (WGS) entry which is preliminary data.</text>
</comment>
<accession>A0ABQ5LQY4</accession>
<sequence>MVRKVWAVNSTPQVSKFVKMIRDRRASYGSAAEVADVIKQELADMFGAGFEDSMRADVDEAARVVQSSGQDVEILRRHSIINDREKWYDGPGPNDPHWSALHSYLENTKGWDPDTIASIDEASNEVVSLLDNPTREQFACRGLVVGYVQSGKTANMTAVIAKAVDAGYNLIIVLGGVTNKLRKQTQDRFDADVVNRHRHLWQLYTTGEEDGDFILPPNRSFHMPQEGQAQLIVMKKEGSRLRKLKKTIEKTPPIILKKLKVLLIDDECDQASVNSARGDYDMTRINEEIRRVLKALPAVSYVGYTATPFANVFINPFPINDDDLDDLYPRDFITALERPKGYFGATEVFGSDSAEDEAEGRDMVRVLADDDPERVRPTKNAEKESFRPEMTRSLEDAILWFIATCAIRRLRGHADKHMTMLVHASQFVAQHQYMSELIESWVAMHAADLVGGTGEISARFNTLYEDECSRTAPEEMNQIPEAFDAVRAELGSVLDALDFPVENGISQSRLNYENGPATSIVVGGTVLARGLTLEGLTVSYFLRTSRQYDTLLQMGRWFGYRGGYDDLPRLWTTSDLISKFRSLAVIEEEIRRDIDYYQEKKLTPMDFAVRVREIPGMAITAASKMKHAHRTSMSFDGQHIQTIRFDHLNTDLLRGNWKTASALIDKAISRSGLPVNRERRVLFKDVPFEAVRRFILDTSISDEHMSLKKSHLLGYLDQSGVALATWHVGVITPGKGTTSARELGGLGKVPTNRRAKLKDAPARYADIKALMSKRDILIDVEGTVVGPDDWNHYKAQRPSVPLLLIYPIDANSPPQSGSKTRVALDAAEDVIGFGMVFPGQKDRSGGYYQVELDAPSVDQFEDQDELEELGEQEPADG</sequence>
<reference evidence="2" key="1">
    <citation type="journal article" date="2023" name="Int. J. Syst. Evol. Microbiol.">
        <title>Sinisalibacter aestuarii sp. nov., isolated from estuarine sediment of the Arakawa River.</title>
        <authorList>
            <person name="Arafat S.T."/>
            <person name="Hirano S."/>
            <person name="Sato A."/>
            <person name="Takeuchi K."/>
            <person name="Yasuda T."/>
            <person name="Terahara T."/>
            <person name="Hamada M."/>
            <person name="Kobayashi T."/>
        </authorList>
    </citation>
    <scope>NUCLEOTIDE SEQUENCE</scope>
    <source>
        <strain evidence="2">B-399</strain>
    </source>
</reference>
<dbReference type="GO" id="GO:0004519">
    <property type="term" value="F:endonuclease activity"/>
    <property type="evidence" value="ECO:0007669"/>
    <property type="project" value="UniProtKB-KW"/>
</dbReference>
<dbReference type="Pfam" id="PF10593">
    <property type="entry name" value="Z1"/>
    <property type="match status" value="1"/>
</dbReference>
<evidence type="ECO:0000259" key="1">
    <source>
        <dbReference type="Pfam" id="PF10593"/>
    </source>
</evidence>
<keyword evidence="2" id="KW-0540">Nuclease</keyword>
<dbReference type="EMBL" id="BROH01000002">
    <property type="protein sequence ID" value="GKY87419.1"/>
    <property type="molecule type" value="Genomic_DNA"/>
</dbReference>
<evidence type="ECO:0000313" key="2">
    <source>
        <dbReference type="EMBL" id="GKY87419.1"/>
    </source>
</evidence>
<organism evidence="2 3">
    <name type="scientific">Sinisalibacter aestuarii</name>
    <dbReference type="NCBI Taxonomy" id="2949426"/>
    <lineage>
        <taxon>Bacteria</taxon>
        <taxon>Pseudomonadati</taxon>
        <taxon>Pseudomonadota</taxon>
        <taxon>Alphaproteobacteria</taxon>
        <taxon>Rhodobacterales</taxon>
        <taxon>Roseobacteraceae</taxon>
        <taxon>Sinisalibacter</taxon>
    </lineage>
</organism>
<dbReference type="Proteomes" id="UP001144205">
    <property type="component" value="Unassembled WGS sequence"/>
</dbReference>
<keyword evidence="3" id="KW-1185">Reference proteome</keyword>
<keyword evidence="2" id="KW-0378">Hydrolase</keyword>
<name>A0ABQ5LQY4_9RHOB</name>
<dbReference type="Gene3D" id="3.40.50.300">
    <property type="entry name" value="P-loop containing nucleotide triphosphate hydrolases"/>
    <property type="match status" value="1"/>
</dbReference>
<gene>
    <name evidence="2" type="ORF">STA1M1_12880</name>
</gene>
<protein>
    <submittedName>
        <fullName evidence="2">Endonuclease</fullName>
    </submittedName>
</protein>
<feature type="domain" description="Putative endonuclease Z1" evidence="1">
    <location>
        <begin position="393"/>
        <end position="615"/>
    </location>
</feature>
<keyword evidence="2" id="KW-0255">Endonuclease</keyword>
<dbReference type="InterPro" id="IPR027417">
    <property type="entry name" value="P-loop_NTPase"/>
</dbReference>
<evidence type="ECO:0000313" key="3">
    <source>
        <dbReference type="Proteomes" id="UP001144205"/>
    </source>
</evidence>
<dbReference type="SUPFAM" id="SSF52540">
    <property type="entry name" value="P-loop containing nucleoside triphosphate hydrolases"/>
    <property type="match status" value="1"/>
</dbReference>
<dbReference type="InterPro" id="IPR018310">
    <property type="entry name" value="Put_endonuclease_Z1-dom"/>
</dbReference>